<feature type="compositionally biased region" description="Basic and acidic residues" evidence="8">
    <location>
        <begin position="365"/>
        <end position="380"/>
    </location>
</feature>
<evidence type="ECO:0000313" key="11">
    <source>
        <dbReference type="Proteomes" id="UP000562415"/>
    </source>
</evidence>
<feature type="compositionally biased region" description="Acidic residues" evidence="8">
    <location>
        <begin position="205"/>
        <end position="229"/>
    </location>
</feature>
<feature type="chain" id="PRO_5029480768" description="Chromogranin-A" evidence="9">
    <location>
        <begin position="20"/>
        <end position="463"/>
    </location>
</feature>
<evidence type="ECO:0000256" key="5">
    <source>
        <dbReference type="ARBA" id="ARBA00023157"/>
    </source>
</evidence>
<feature type="compositionally biased region" description="Basic and acidic residues" evidence="8">
    <location>
        <begin position="347"/>
        <end position="358"/>
    </location>
</feature>
<dbReference type="AlphaFoldDB" id="A0A7K5FDS1"/>
<evidence type="ECO:0000256" key="6">
    <source>
        <dbReference type="ARBA" id="ARBA00023329"/>
    </source>
</evidence>
<dbReference type="InterPro" id="IPR001819">
    <property type="entry name" value="Chromogranin_AB"/>
</dbReference>
<keyword evidence="9" id="KW-0732">Signal</keyword>
<name>A0A7K5FDS1_PROAR</name>
<feature type="compositionally biased region" description="Basic and acidic residues" evidence="8">
    <location>
        <begin position="387"/>
        <end position="399"/>
    </location>
</feature>
<dbReference type="GO" id="GO:0005615">
    <property type="term" value="C:extracellular space"/>
    <property type="evidence" value="ECO:0007669"/>
    <property type="project" value="TreeGrafter"/>
</dbReference>
<dbReference type="GO" id="GO:0086030">
    <property type="term" value="P:adenylate cyclase-activating adrenergic receptor signaling pathway involved in cardiac muscle relaxation"/>
    <property type="evidence" value="ECO:0007669"/>
    <property type="project" value="TreeGrafter"/>
</dbReference>
<dbReference type="OrthoDB" id="9948620at2759"/>
<proteinExistence type="inferred from homology"/>
<feature type="compositionally biased region" description="Basic and acidic residues" evidence="8">
    <location>
        <begin position="421"/>
        <end position="437"/>
    </location>
</feature>
<comment type="similarity">
    <text evidence="3">Belongs to the chromogranin/secretogranin protein family.</text>
</comment>
<accession>A0A7K5FDS1</accession>
<gene>
    <name evidence="10" type="primary">Chga</name>
    <name evidence="10" type="ORF">PROATE_R08224</name>
</gene>
<dbReference type="GO" id="GO:0030133">
    <property type="term" value="C:transport vesicle"/>
    <property type="evidence" value="ECO:0007669"/>
    <property type="project" value="UniProtKB-SubCell"/>
</dbReference>
<keyword evidence="4" id="KW-0964">Secreted</keyword>
<evidence type="ECO:0000256" key="3">
    <source>
        <dbReference type="ARBA" id="ARBA00005723"/>
    </source>
</evidence>
<dbReference type="InterPro" id="IPR018054">
    <property type="entry name" value="Chromogranin_CS"/>
</dbReference>
<dbReference type="InterPro" id="IPR001990">
    <property type="entry name" value="Granin"/>
</dbReference>
<evidence type="ECO:0000256" key="8">
    <source>
        <dbReference type="SAM" id="MobiDB-lite"/>
    </source>
</evidence>
<dbReference type="PANTHER" id="PTHR10583">
    <property type="entry name" value="CHROMOGRANIN"/>
    <property type="match status" value="1"/>
</dbReference>
<dbReference type="GO" id="GO:0042583">
    <property type="term" value="C:chromaffin granule"/>
    <property type="evidence" value="ECO:0007669"/>
    <property type="project" value="TreeGrafter"/>
</dbReference>
<evidence type="ECO:0000256" key="4">
    <source>
        <dbReference type="ARBA" id="ARBA00022525"/>
    </source>
</evidence>
<evidence type="ECO:0000256" key="1">
    <source>
        <dbReference type="ARBA" id="ARBA00004398"/>
    </source>
</evidence>
<keyword evidence="6" id="KW-0968">Cytoplasmic vesicle</keyword>
<protein>
    <recommendedName>
        <fullName evidence="7">Chromogranin-A</fullName>
    </recommendedName>
</protein>
<feature type="compositionally biased region" description="Basic and acidic residues" evidence="8">
    <location>
        <begin position="231"/>
        <end position="257"/>
    </location>
</feature>
<dbReference type="PROSITE" id="PS00422">
    <property type="entry name" value="GRANINS_1"/>
    <property type="match status" value="1"/>
</dbReference>
<comment type="subcellular location">
    <subcellularLocation>
        <location evidence="1">Cytoplasmic vesicle</location>
        <location evidence="1">Secretory vesicle</location>
    </subcellularLocation>
    <subcellularLocation>
        <location evidence="2">Secreted</location>
    </subcellularLocation>
</comment>
<feature type="compositionally biased region" description="Basic and acidic residues" evidence="8">
    <location>
        <begin position="146"/>
        <end position="204"/>
    </location>
</feature>
<evidence type="ECO:0000256" key="9">
    <source>
        <dbReference type="SAM" id="SignalP"/>
    </source>
</evidence>
<dbReference type="PANTHER" id="PTHR10583:SF1">
    <property type="entry name" value="CHROMOGRANIN-A"/>
    <property type="match status" value="1"/>
</dbReference>
<reference evidence="10 11" key="1">
    <citation type="submission" date="2019-09" db="EMBL/GenBank/DDBJ databases">
        <title>Bird 10,000 Genomes (B10K) Project - Family phase.</title>
        <authorList>
            <person name="Zhang G."/>
        </authorList>
    </citation>
    <scope>NUCLEOTIDE SEQUENCE [LARGE SCALE GENOMIC DNA]</scope>
    <source>
        <strain evidence="10">B10K-DU-017-47</strain>
    </source>
</reference>
<evidence type="ECO:0000256" key="2">
    <source>
        <dbReference type="ARBA" id="ARBA00004613"/>
    </source>
</evidence>
<dbReference type="GO" id="GO:0042742">
    <property type="term" value="P:defense response to bacterium"/>
    <property type="evidence" value="ECO:0007669"/>
    <property type="project" value="TreeGrafter"/>
</dbReference>
<organism evidence="10 11">
    <name type="scientific">Probosciger aterrimus</name>
    <name type="common">Palm cockatoo</name>
    <dbReference type="NCBI Taxonomy" id="141839"/>
    <lineage>
        <taxon>Eukaryota</taxon>
        <taxon>Metazoa</taxon>
        <taxon>Chordata</taxon>
        <taxon>Craniata</taxon>
        <taxon>Vertebrata</taxon>
        <taxon>Euteleostomi</taxon>
        <taxon>Archelosauria</taxon>
        <taxon>Archosauria</taxon>
        <taxon>Dinosauria</taxon>
        <taxon>Saurischia</taxon>
        <taxon>Theropoda</taxon>
        <taxon>Coelurosauria</taxon>
        <taxon>Aves</taxon>
        <taxon>Neognathae</taxon>
        <taxon>Neoaves</taxon>
        <taxon>Telluraves</taxon>
        <taxon>Australaves</taxon>
        <taxon>Psittaciformes</taxon>
        <taxon>Cacatuidae</taxon>
        <taxon>Probosciger</taxon>
    </lineage>
</organism>
<dbReference type="GO" id="GO:0046676">
    <property type="term" value="P:negative regulation of insulin secretion"/>
    <property type="evidence" value="ECO:0007669"/>
    <property type="project" value="TreeGrafter"/>
</dbReference>
<feature type="region of interest" description="Disordered" evidence="8">
    <location>
        <begin position="107"/>
        <end position="438"/>
    </location>
</feature>
<dbReference type="EMBL" id="VYZH01001185">
    <property type="protein sequence ID" value="NWS42355.1"/>
    <property type="molecule type" value="Genomic_DNA"/>
</dbReference>
<dbReference type="PROSITE" id="PS00423">
    <property type="entry name" value="GRANINS_2"/>
    <property type="match status" value="1"/>
</dbReference>
<sequence length="463" mass="53063">TMSRPGLLAVLLLAVPAVSLPVTNDMNKGDTKVMKCIVEVISDTLSKPNPLPISEECLETLRGDERIISILRHQNLLKELQEIAAQGGAVAFPYFLLLDTGANERTQQQKKNSGFEDELSEVLESQNDKSKQRGSLAELAAQKPQQNEDSREEGKNSLEEREPRPRDASRGEKEYQEQAESNEIRDTEDAQRDEALDNHISKDFSEDEQQQQEDEEEQPRDSLELENEGEQPSRKDQEQSREAAGEHGEREDDRGDDATEEDPTEAERSLDLAEEDEEMQGDDNNDDALGFGKDKWSSEEEEEEEEEQPRALRGGRHRLEDEGMQGEEDTFQPRDAKSEEMEEEWEDSKRWNKMDELAKQLTSKKRMEENDSGEDPDRSMKMAFRSHKYDFSSPEEHVRRSWKHHSKEDSSEGGFPLAPMPEEKKDEEGSANRRTEDQELESLAAIEAELERVAHKLHELRRG</sequence>
<keyword evidence="11" id="KW-1185">Reference proteome</keyword>
<dbReference type="Proteomes" id="UP000562415">
    <property type="component" value="Unassembled WGS sequence"/>
</dbReference>
<feature type="signal peptide" evidence="9">
    <location>
        <begin position="1"/>
        <end position="19"/>
    </location>
</feature>
<dbReference type="GO" id="GO:0033604">
    <property type="term" value="P:negative regulation of catecholamine secretion"/>
    <property type="evidence" value="ECO:0007669"/>
    <property type="project" value="TreeGrafter"/>
</dbReference>
<keyword evidence="5" id="KW-1015">Disulfide bond</keyword>
<comment type="caution">
    <text evidence="10">The sequence shown here is derived from an EMBL/GenBank/DDBJ whole genome shotgun (WGS) entry which is preliminary data.</text>
</comment>
<evidence type="ECO:0000313" key="10">
    <source>
        <dbReference type="EMBL" id="NWS42355.1"/>
    </source>
</evidence>
<feature type="non-terminal residue" evidence="10">
    <location>
        <position position="1"/>
    </location>
</feature>
<feature type="compositionally biased region" description="Acidic residues" evidence="8">
    <location>
        <begin position="272"/>
        <end position="286"/>
    </location>
</feature>
<dbReference type="PRINTS" id="PR00659">
    <property type="entry name" value="CHROMOGRANIN"/>
</dbReference>
<evidence type="ECO:0000256" key="7">
    <source>
        <dbReference type="ARBA" id="ARBA00040787"/>
    </source>
</evidence>
<dbReference type="Pfam" id="PF01271">
    <property type="entry name" value="Granin"/>
    <property type="match status" value="2"/>
</dbReference>
<feature type="non-terminal residue" evidence="10">
    <location>
        <position position="463"/>
    </location>
</feature>